<evidence type="ECO:0000259" key="4">
    <source>
        <dbReference type="PROSITE" id="PS50113"/>
    </source>
</evidence>
<dbReference type="PANTHER" id="PTHR44757">
    <property type="entry name" value="DIGUANYLATE CYCLASE DGCP"/>
    <property type="match status" value="1"/>
</dbReference>
<dbReference type="RefSeq" id="WP_004095398.1">
    <property type="nucleotide sequence ID" value="NZ_AFGF01000085.1"/>
</dbReference>
<dbReference type="InterPro" id="IPR035965">
    <property type="entry name" value="PAS-like_dom_sf"/>
</dbReference>
<dbReference type="InterPro" id="IPR000700">
    <property type="entry name" value="PAS-assoc_C"/>
</dbReference>
<dbReference type="NCBIfam" id="TIGR00254">
    <property type="entry name" value="GGDEF"/>
    <property type="match status" value="1"/>
</dbReference>
<dbReference type="InterPro" id="IPR029016">
    <property type="entry name" value="GAF-like_dom_sf"/>
</dbReference>
<proteinExistence type="predicted"/>
<dbReference type="PROSITE" id="PS50112">
    <property type="entry name" value="PAS"/>
    <property type="match status" value="1"/>
</dbReference>
<evidence type="ECO:0000313" key="8">
    <source>
        <dbReference type="Proteomes" id="UP000003240"/>
    </source>
</evidence>
<feature type="domain" description="PAC" evidence="4">
    <location>
        <begin position="535"/>
        <end position="585"/>
    </location>
</feature>
<dbReference type="CDD" id="cd00130">
    <property type="entry name" value="PAS"/>
    <property type="match status" value="1"/>
</dbReference>
<dbReference type="InterPro" id="IPR029787">
    <property type="entry name" value="Nucleotide_cyclase"/>
</dbReference>
<dbReference type="InterPro" id="IPR003018">
    <property type="entry name" value="GAF"/>
</dbReference>
<dbReference type="PROSITE" id="PS50113">
    <property type="entry name" value="PAC"/>
    <property type="match status" value="1"/>
</dbReference>
<dbReference type="Gene3D" id="3.30.450.40">
    <property type="match status" value="2"/>
</dbReference>
<dbReference type="InterPro" id="IPR001633">
    <property type="entry name" value="EAL_dom"/>
</dbReference>
<dbReference type="SMART" id="SM00052">
    <property type="entry name" value="EAL"/>
    <property type="match status" value="1"/>
</dbReference>
<dbReference type="PROSITE" id="PS50887">
    <property type="entry name" value="GGDEF"/>
    <property type="match status" value="1"/>
</dbReference>
<feature type="domain" description="EAL" evidence="5">
    <location>
        <begin position="759"/>
        <end position="1011"/>
    </location>
</feature>
<dbReference type="CDD" id="cd01949">
    <property type="entry name" value="GGDEF"/>
    <property type="match status" value="1"/>
</dbReference>
<evidence type="ECO:0000256" key="1">
    <source>
        <dbReference type="SAM" id="Coils"/>
    </source>
</evidence>
<feature type="coiled-coil region" evidence="1">
    <location>
        <begin position="233"/>
        <end position="285"/>
    </location>
</feature>
<evidence type="ECO:0000259" key="3">
    <source>
        <dbReference type="PROSITE" id="PS50112"/>
    </source>
</evidence>
<dbReference type="SMART" id="SM00086">
    <property type="entry name" value="PAC"/>
    <property type="match status" value="1"/>
</dbReference>
<dbReference type="PANTHER" id="PTHR44757:SF2">
    <property type="entry name" value="BIOFILM ARCHITECTURE MAINTENANCE PROTEIN MBAA"/>
    <property type="match status" value="1"/>
</dbReference>
<evidence type="ECO:0000256" key="2">
    <source>
        <dbReference type="SAM" id="MobiDB-lite"/>
    </source>
</evidence>
<dbReference type="SUPFAM" id="SSF55781">
    <property type="entry name" value="GAF domain-like"/>
    <property type="match status" value="2"/>
</dbReference>
<dbReference type="Proteomes" id="UP000003240">
    <property type="component" value="Unassembled WGS sequence"/>
</dbReference>
<dbReference type="eggNOG" id="COG5001">
    <property type="taxonomic scope" value="Bacteria"/>
</dbReference>
<dbReference type="SUPFAM" id="SSF55785">
    <property type="entry name" value="PYP-like sensor domain (PAS domain)"/>
    <property type="match status" value="1"/>
</dbReference>
<dbReference type="CDD" id="cd01948">
    <property type="entry name" value="EAL"/>
    <property type="match status" value="1"/>
</dbReference>
<accession>F7NJA2</accession>
<protein>
    <submittedName>
        <fullName evidence="7">Diguanylate cyclase/phosphodiesterase with PAS/PAC sensor(S)</fullName>
    </submittedName>
</protein>
<feature type="domain" description="GGDEF" evidence="6">
    <location>
        <begin position="617"/>
        <end position="750"/>
    </location>
</feature>
<keyword evidence="1" id="KW-0175">Coiled coil</keyword>
<dbReference type="SMART" id="SM00091">
    <property type="entry name" value="PAS"/>
    <property type="match status" value="1"/>
</dbReference>
<dbReference type="Gene3D" id="3.20.20.450">
    <property type="entry name" value="EAL domain"/>
    <property type="match status" value="1"/>
</dbReference>
<evidence type="ECO:0000259" key="5">
    <source>
        <dbReference type="PROSITE" id="PS50883"/>
    </source>
</evidence>
<dbReference type="NCBIfam" id="TIGR00229">
    <property type="entry name" value="sensory_box"/>
    <property type="match status" value="1"/>
</dbReference>
<dbReference type="Pfam" id="PF00563">
    <property type="entry name" value="EAL"/>
    <property type="match status" value="1"/>
</dbReference>
<dbReference type="STRING" id="1009370.ALO_10789"/>
<dbReference type="Pfam" id="PF13185">
    <property type="entry name" value="GAF_2"/>
    <property type="match status" value="2"/>
</dbReference>
<dbReference type="InterPro" id="IPR035919">
    <property type="entry name" value="EAL_sf"/>
</dbReference>
<dbReference type="InterPro" id="IPR001610">
    <property type="entry name" value="PAC"/>
</dbReference>
<feature type="domain" description="PAS" evidence="3">
    <location>
        <begin position="466"/>
        <end position="509"/>
    </location>
</feature>
<comment type="caution">
    <text evidence="7">The sequence shown here is derived from an EMBL/GenBank/DDBJ whole genome shotgun (WGS) entry which is preliminary data.</text>
</comment>
<dbReference type="OrthoDB" id="9759607at2"/>
<dbReference type="Gene3D" id="3.30.70.270">
    <property type="match status" value="1"/>
</dbReference>
<dbReference type="InterPro" id="IPR000014">
    <property type="entry name" value="PAS"/>
</dbReference>
<evidence type="ECO:0000313" key="7">
    <source>
        <dbReference type="EMBL" id="EGO63850.1"/>
    </source>
</evidence>
<dbReference type="SUPFAM" id="SSF55073">
    <property type="entry name" value="Nucleotide cyclase"/>
    <property type="match status" value="1"/>
</dbReference>
<sequence length="1011" mass="112998">MAENRSNHGNAPNNLGKAHECASRHPGERGIFQQKNEEIFQCLNERPTAANAELIGSKAQLKQQYAEFLMRDAEVQLQNVILTSLHETAKGLMQSLNMNEVLTAIMQHATELIGTSHGFINILDEKKGVFERAVGLGHFAPDVGRKLELVGPIGQICQTGELMVIGDYAKLENRLNDPFFDPIYEVVMAPLKQADKVIGMFGLAFLESDRKMTEPEISLLIRFADLASIALVNARLHSLLRESEQKLQQSNEEITAANEELLAAEEELKQQIDELLVKEEALHKQNMILTSLHETALGLMHRYEPEDLLKTIMTGAAKLAGTQHSFIYYLDREKQIFVRSYGAGIYARDFRRKIPMEQGIVGAVYRTGEPVIINDYPEWRRRNPASVQFAELTSVLQIPLKSEGMVIGTIGLSYCDASRSFGKDEVEMLSRFAELASIALDNAILMDSFQKELEVRRQAEEALQASEERYRTIFEAANDGICIHDLGGTILDVNARACELLGFTRDEILAGEVNIAAAGDDAGRWMTRAAAGEPQMYEWQYTHRNNRSVWVEINLKRTFIGKEDRILSVVRDISERKTQERAIRRMAYCDALTGLPNRQYLQERLAAELEKAQRGEASGAILFVDIDDLKMINDTMGHSYGDSVIIKAGAYLFAETSKNSIVSRIGGDEFIVLIPDASNREKVGQIAENMVKLLSRDYDIGASRNHMSASIGIALYPMHGATSDDLLKNADLALYAAKDSGKNTWRFYEPELQTAAYEKMMLKRGLREAIERGEFLLHYQPLVEAGSGELISFEALLRWTGPERETIPPGRFIPLAEESDVIISIGQWVLRQACRFARRLTVAGKGHIRVSVNVSPRQLIADDFVAMVSQAVVDAGINPDQLEIEITENALIPSLGDSIEKLGQLRAIGVHLTLDDFGTGYSSLTYLRNLPVSRLKIDKSFIDQIVSDQVQMEFIHSIVNMAHVLGLTVVGEGVESQEQLNRLVACQCDFVQGYLISRPMPEKDAMLFAER</sequence>
<dbReference type="InterPro" id="IPR052155">
    <property type="entry name" value="Biofilm_reg_signaling"/>
</dbReference>
<dbReference type="SUPFAM" id="SSF141868">
    <property type="entry name" value="EAL domain-like"/>
    <property type="match status" value="1"/>
</dbReference>
<dbReference type="InterPro" id="IPR000160">
    <property type="entry name" value="GGDEF_dom"/>
</dbReference>
<name>F7NJA2_9FIRM</name>
<reference evidence="7 8" key="1">
    <citation type="journal article" date="2011" name="EMBO J.">
        <title>Structural diversity of bacterial flagellar motors.</title>
        <authorList>
            <person name="Chen S."/>
            <person name="Beeby M."/>
            <person name="Murphy G.E."/>
            <person name="Leadbetter J.R."/>
            <person name="Hendrixson D.R."/>
            <person name="Briegel A."/>
            <person name="Li Z."/>
            <person name="Shi J."/>
            <person name="Tocheva E.I."/>
            <person name="Muller A."/>
            <person name="Dobro M.J."/>
            <person name="Jensen G.J."/>
        </authorList>
    </citation>
    <scope>NUCLEOTIDE SEQUENCE [LARGE SCALE GENOMIC DNA]</scope>
    <source>
        <strain evidence="7 8">DSM 6540</strain>
    </source>
</reference>
<dbReference type="InterPro" id="IPR043128">
    <property type="entry name" value="Rev_trsase/Diguanyl_cyclase"/>
</dbReference>
<dbReference type="Pfam" id="PF13426">
    <property type="entry name" value="PAS_9"/>
    <property type="match status" value="1"/>
</dbReference>
<organism evidence="7 8">
    <name type="scientific">Acetonema longum DSM 6540</name>
    <dbReference type="NCBI Taxonomy" id="1009370"/>
    <lineage>
        <taxon>Bacteria</taxon>
        <taxon>Bacillati</taxon>
        <taxon>Bacillota</taxon>
        <taxon>Negativicutes</taxon>
        <taxon>Acetonemataceae</taxon>
        <taxon>Acetonema</taxon>
    </lineage>
</organism>
<dbReference type="SMART" id="SM00065">
    <property type="entry name" value="GAF"/>
    <property type="match status" value="2"/>
</dbReference>
<dbReference type="PROSITE" id="PS50883">
    <property type="entry name" value="EAL"/>
    <property type="match status" value="1"/>
</dbReference>
<dbReference type="AlphaFoldDB" id="F7NJA2"/>
<keyword evidence="8" id="KW-1185">Reference proteome</keyword>
<feature type="region of interest" description="Disordered" evidence="2">
    <location>
        <begin position="1"/>
        <end position="22"/>
    </location>
</feature>
<dbReference type="SMART" id="SM00267">
    <property type="entry name" value="GGDEF"/>
    <property type="match status" value="1"/>
</dbReference>
<dbReference type="EMBL" id="AFGF01000085">
    <property type="protein sequence ID" value="EGO63850.1"/>
    <property type="molecule type" value="Genomic_DNA"/>
</dbReference>
<gene>
    <name evidence="7" type="ORF">ALO_10789</name>
</gene>
<dbReference type="Pfam" id="PF00990">
    <property type="entry name" value="GGDEF"/>
    <property type="match status" value="1"/>
</dbReference>
<evidence type="ECO:0000259" key="6">
    <source>
        <dbReference type="PROSITE" id="PS50887"/>
    </source>
</evidence>
<dbReference type="Gene3D" id="3.30.450.20">
    <property type="entry name" value="PAS domain"/>
    <property type="match status" value="1"/>
</dbReference>